<keyword evidence="1" id="KW-1133">Transmembrane helix</keyword>
<dbReference type="EMBL" id="JAWWNJ010000001">
    <property type="protein sequence ID" value="KAK7065111.1"/>
    <property type="molecule type" value="Genomic_DNA"/>
</dbReference>
<feature type="transmembrane region" description="Helical" evidence="1">
    <location>
        <begin position="220"/>
        <end position="241"/>
    </location>
</feature>
<dbReference type="AlphaFoldDB" id="A0AAW0EIM8"/>
<sequence>MSAESTNEKAHPWYAQFTGVNVQNAERRGIGDAILQAFLRFVAPTTSRAYISKDAYFRTTFSSQVTNYNEHRKRIKQLYLVSRLRRLSQLNQLVDRLNLSDPPEQWDDEIEHIDGIIDKSLKTRKMGIRPSMVNSTRTYEVLDIVPSIGGLGKAEDHLRPEDMQLMNDYCESIKQTKALRSHLQDVDEDLANFAHLVATQATAEFTCFRGLRDCGLTDDLATALVAISTLGAGLVYSTVFGATRGDVGLMCYSFPFFSIGFLLPVTVQTLLRWGANLKNEVKFASQPFWTIVIGLVMSLSFLSVGASLTILNLTIFFLRNDSDMSLPDPPRSSAPGIIAFGITGSIFLLMLTAVILSAIAAKVLNTLKGMRAVLSAMYGTNGNQQDALKLYLPV</sequence>
<feature type="transmembrane region" description="Helical" evidence="1">
    <location>
        <begin position="288"/>
        <end position="317"/>
    </location>
</feature>
<keyword evidence="1" id="KW-0472">Membrane</keyword>
<keyword evidence="1" id="KW-0812">Transmembrane</keyword>
<accession>A0AAW0EIM8</accession>
<dbReference type="Proteomes" id="UP001362999">
    <property type="component" value="Unassembled WGS sequence"/>
</dbReference>
<proteinExistence type="predicted"/>
<keyword evidence="3" id="KW-1185">Reference proteome</keyword>
<feature type="transmembrane region" description="Helical" evidence="1">
    <location>
        <begin position="337"/>
        <end position="361"/>
    </location>
</feature>
<gene>
    <name evidence="2" type="ORF">R3P38DRAFT_3166127</name>
</gene>
<evidence type="ECO:0000256" key="1">
    <source>
        <dbReference type="SAM" id="Phobius"/>
    </source>
</evidence>
<comment type="caution">
    <text evidence="2">The sequence shown here is derived from an EMBL/GenBank/DDBJ whole genome shotgun (WGS) entry which is preliminary data.</text>
</comment>
<protein>
    <submittedName>
        <fullName evidence="2">Uncharacterized protein</fullName>
    </submittedName>
</protein>
<evidence type="ECO:0000313" key="2">
    <source>
        <dbReference type="EMBL" id="KAK7065111.1"/>
    </source>
</evidence>
<organism evidence="2 3">
    <name type="scientific">Favolaschia claudopus</name>
    <dbReference type="NCBI Taxonomy" id="2862362"/>
    <lineage>
        <taxon>Eukaryota</taxon>
        <taxon>Fungi</taxon>
        <taxon>Dikarya</taxon>
        <taxon>Basidiomycota</taxon>
        <taxon>Agaricomycotina</taxon>
        <taxon>Agaricomycetes</taxon>
        <taxon>Agaricomycetidae</taxon>
        <taxon>Agaricales</taxon>
        <taxon>Marasmiineae</taxon>
        <taxon>Mycenaceae</taxon>
        <taxon>Favolaschia</taxon>
    </lineage>
</organism>
<evidence type="ECO:0000313" key="3">
    <source>
        <dbReference type="Proteomes" id="UP001362999"/>
    </source>
</evidence>
<name>A0AAW0EIM8_9AGAR</name>
<feature type="transmembrane region" description="Helical" evidence="1">
    <location>
        <begin position="247"/>
        <end position="267"/>
    </location>
</feature>
<reference evidence="2 3" key="1">
    <citation type="journal article" date="2024" name="J Genomics">
        <title>Draft genome sequencing and assembly of Favolaschia claudopus CIRM-BRFM 2984 isolated from oak limbs.</title>
        <authorList>
            <person name="Navarro D."/>
            <person name="Drula E."/>
            <person name="Chaduli D."/>
            <person name="Cazenave R."/>
            <person name="Ahrendt S."/>
            <person name="Wang J."/>
            <person name="Lipzen A."/>
            <person name="Daum C."/>
            <person name="Barry K."/>
            <person name="Grigoriev I.V."/>
            <person name="Favel A."/>
            <person name="Rosso M.N."/>
            <person name="Martin F."/>
        </authorList>
    </citation>
    <scope>NUCLEOTIDE SEQUENCE [LARGE SCALE GENOMIC DNA]</scope>
    <source>
        <strain evidence="2 3">CIRM-BRFM 2984</strain>
    </source>
</reference>